<proteinExistence type="predicted"/>
<evidence type="ECO:0000256" key="1">
    <source>
        <dbReference type="SAM" id="Phobius"/>
    </source>
</evidence>
<feature type="transmembrane region" description="Helical" evidence="1">
    <location>
        <begin position="106"/>
        <end position="131"/>
    </location>
</feature>
<name>A0A9D2F4I7_9FIRM</name>
<reference evidence="2" key="1">
    <citation type="journal article" date="2021" name="PeerJ">
        <title>Extensive microbial diversity within the chicken gut microbiome revealed by metagenomics and culture.</title>
        <authorList>
            <person name="Gilroy R."/>
            <person name="Ravi A."/>
            <person name="Getino M."/>
            <person name="Pursley I."/>
            <person name="Horton D.L."/>
            <person name="Alikhan N.F."/>
            <person name="Baker D."/>
            <person name="Gharbi K."/>
            <person name="Hall N."/>
            <person name="Watson M."/>
            <person name="Adriaenssens E.M."/>
            <person name="Foster-Nyarko E."/>
            <person name="Jarju S."/>
            <person name="Secka A."/>
            <person name="Antonio M."/>
            <person name="Oren A."/>
            <person name="Chaudhuri R.R."/>
            <person name="La Ragione R."/>
            <person name="Hildebrand F."/>
            <person name="Pallen M.J."/>
        </authorList>
    </citation>
    <scope>NUCLEOTIDE SEQUENCE</scope>
    <source>
        <strain evidence="2">3436</strain>
    </source>
</reference>
<dbReference type="Proteomes" id="UP000824031">
    <property type="component" value="Unassembled WGS sequence"/>
</dbReference>
<feature type="transmembrane region" description="Helical" evidence="1">
    <location>
        <begin position="189"/>
        <end position="206"/>
    </location>
</feature>
<keyword evidence="1" id="KW-0472">Membrane</keyword>
<feature type="transmembrane region" description="Helical" evidence="1">
    <location>
        <begin position="12"/>
        <end position="32"/>
    </location>
</feature>
<feature type="non-terminal residue" evidence="2">
    <location>
        <position position="219"/>
    </location>
</feature>
<dbReference type="EMBL" id="DXBO01000142">
    <property type="protein sequence ID" value="HIZ49050.1"/>
    <property type="molecule type" value="Genomic_DNA"/>
</dbReference>
<keyword evidence="1" id="KW-1133">Transmembrane helix</keyword>
<keyword evidence="1" id="KW-0812">Transmembrane</keyword>
<evidence type="ECO:0000313" key="2">
    <source>
        <dbReference type="EMBL" id="HIZ49050.1"/>
    </source>
</evidence>
<organism evidence="2 3">
    <name type="scientific">Candidatus Gemmiger excrementavium</name>
    <dbReference type="NCBI Taxonomy" id="2838608"/>
    <lineage>
        <taxon>Bacteria</taxon>
        <taxon>Bacillati</taxon>
        <taxon>Bacillota</taxon>
        <taxon>Clostridia</taxon>
        <taxon>Eubacteriales</taxon>
        <taxon>Gemmiger</taxon>
    </lineage>
</organism>
<protein>
    <submittedName>
        <fullName evidence="2">Uncharacterized protein</fullName>
    </submittedName>
</protein>
<accession>A0A9D2F4I7</accession>
<evidence type="ECO:0000313" key="3">
    <source>
        <dbReference type="Proteomes" id="UP000824031"/>
    </source>
</evidence>
<dbReference type="AlphaFoldDB" id="A0A9D2F4I7"/>
<sequence>MWEEKGNRYIHWFSAVLLSMVCVAALSVQVVVADISIAQEDLRMVTGESELTEISLSSACPLLTWMTQLHQNFPTGVWGWSVCAAALAYLLYRIRLNRQQRPARGILFLSVLFGIVEVLGLSISSLGSWAFVFKNLYQFFVALLCMAGYSVLFYHATWALRCFLEKERPQVPPIGSGWVSLFCRNPGKASAIVMFVCWVPWLLVFWPGSVDWDSYGQIC</sequence>
<gene>
    <name evidence="2" type="ORF">H9810_10045</name>
</gene>
<feature type="transmembrane region" description="Helical" evidence="1">
    <location>
        <begin position="77"/>
        <end position="94"/>
    </location>
</feature>
<feature type="transmembrane region" description="Helical" evidence="1">
    <location>
        <begin position="137"/>
        <end position="160"/>
    </location>
</feature>
<reference evidence="2" key="2">
    <citation type="submission" date="2021-04" db="EMBL/GenBank/DDBJ databases">
        <authorList>
            <person name="Gilroy R."/>
        </authorList>
    </citation>
    <scope>NUCLEOTIDE SEQUENCE</scope>
    <source>
        <strain evidence="2">3436</strain>
    </source>
</reference>
<comment type="caution">
    <text evidence="2">The sequence shown here is derived from an EMBL/GenBank/DDBJ whole genome shotgun (WGS) entry which is preliminary data.</text>
</comment>